<reference evidence="1" key="2">
    <citation type="submission" date="2025-03" db="EMBL/GenBank/DDBJ databases">
        <authorList>
            <consortium name="ELIXIR-Norway"/>
            <consortium name="Elixir Norway"/>
        </authorList>
    </citation>
    <scope>NUCLEOTIDE SEQUENCE</scope>
</reference>
<dbReference type="Proteomes" id="UP001162501">
    <property type="component" value="Chromosome 26"/>
</dbReference>
<evidence type="ECO:0000313" key="1">
    <source>
        <dbReference type="EMBL" id="CAN0343900.1"/>
    </source>
</evidence>
<proteinExistence type="predicted"/>
<name>A0AC59ZB37_RANTA</name>
<dbReference type="EMBL" id="OX596110">
    <property type="protein sequence ID" value="CAN0343900.1"/>
    <property type="molecule type" value="Genomic_DNA"/>
</dbReference>
<reference evidence="1" key="1">
    <citation type="submission" date="2023-05" db="EMBL/GenBank/DDBJ databases">
        <authorList>
            <consortium name="ELIXIR-Norway"/>
        </authorList>
    </citation>
    <scope>NUCLEOTIDE SEQUENCE</scope>
</reference>
<evidence type="ECO:0000313" key="2">
    <source>
        <dbReference type="Proteomes" id="UP001162501"/>
    </source>
</evidence>
<organism evidence="1 2">
    <name type="scientific">Rangifer tarandus platyrhynchus</name>
    <name type="common">Svalbard reindeer</name>
    <dbReference type="NCBI Taxonomy" id="3082113"/>
    <lineage>
        <taxon>Eukaryota</taxon>
        <taxon>Metazoa</taxon>
        <taxon>Chordata</taxon>
        <taxon>Craniata</taxon>
        <taxon>Vertebrata</taxon>
        <taxon>Euteleostomi</taxon>
        <taxon>Mammalia</taxon>
        <taxon>Eutheria</taxon>
        <taxon>Laurasiatheria</taxon>
        <taxon>Artiodactyla</taxon>
        <taxon>Ruminantia</taxon>
        <taxon>Pecora</taxon>
        <taxon>Cervidae</taxon>
        <taxon>Odocoileinae</taxon>
        <taxon>Rangifer</taxon>
    </lineage>
</organism>
<accession>A0AC59ZB37</accession>
<gene>
    <name evidence="1" type="ORF">MRATA1EN22A_LOCUS16099</name>
</gene>
<protein>
    <submittedName>
        <fullName evidence="1">Uncharacterized protein</fullName>
    </submittedName>
</protein>
<sequence length="119" mass="12708">MTLAFDASGVEQAAGDTCSPGSLKPLLPVSGWKALSPTLKVGQELTGVINQLGLPGTERFSGCRAFRAKTGQVKAFRNQAVTLGLVEPGFPLWDPHPRHVGRQDTGPRQAQFPACRLKL</sequence>